<gene>
    <name evidence="1" type="ORF">NDI37_27050</name>
</gene>
<accession>A0ABV0JXA2</accession>
<dbReference type="EMBL" id="JAMPKK010000112">
    <property type="protein sequence ID" value="MEP0868098.1"/>
    <property type="molecule type" value="Genomic_DNA"/>
</dbReference>
<sequence>MLPQIQLIPGAISEILASVSETGILTLADRYGLMAAALDESLDEEERGCVNRLLRSVLKGRIRVVADLSAAA</sequence>
<keyword evidence="2" id="KW-1185">Reference proteome</keyword>
<dbReference type="RefSeq" id="WP_190417058.1">
    <property type="nucleotide sequence ID" value="NZ_JAMPKK010000112.1"/>
</dbReference>
<reference evidence="1 2" key="1">
    <citation type="submission" date="2022-04" db="EMBL/GenBank/DDBJ databases">
        <title>Positive selection, recombination, and allopatry shape intraspecific diversity of widespread and dominant cyanobacteria.</title>
        <authorList>
            <person name="Wei J."/>
            <person name="Shu W."/>
            <person name="Hu C."/>
        </authorList>
    </citation>
    <scope>NUCLEOTIDE SEQUENCE [LARGE SCALE GENOMIC DNA]</scope>
    <source>
        <strain evidence="1 2">GB2-A5</strain>
    </source>
</reference>
<name>A0ABV0JXA2_9CYAN</name>
<dbReference type="Proteomes" id="UP001442494">
    <property type="component" value="Unassembled WGS sequence"/>
</dbReference>
<comment type="caution">
    <text evidence="1">The sequence shown here is derived from an EMBL/GenBank/DDBJ whole genome shotgun (WGS) entry which is preliminary data.</text>
</comment>
<protein>
    <submittedName>
        <fullName evidence="1">Uncharacterized protein</fullName>
    </submittedName>
</protein>
<evidence type="ECO:0000313" key="2">
    <source>
        <dbReference type="Proteomes" id="UP001442494"/>
    </source>
</evidence>
<organism evidence="1 2">
    <name type="scientific">Funiculus sociatus GB2-A5</name>
    <dbReference type="NCBI Taxonomy" id="2933946"/>
    <lineage>
        <taxon>Bacteria</taxon>
        <taxon>Bacillati</taxon>
        <taxon>Cyanobacteriota</taxon>
        <taxon>Cyanophyceae</taxon>
        <taxon>Coleofasciculales</taxon>
        <taxon>Coleofasciculaceae</taxon>
        <taxon>Funiculus</taxon>
    </lineage>
</organism>
<evidence type="ECO:0000313" key="1">
    <source>
        <dbReference type="EMBL" id="MEP0868098.1"/>
    </source>
</evidence>
<proteinExistence type="predicted"/>